<organism evidence="7 8">
    <name type="scientific">Dioscorea zingiberensis</name>
    <dbReference type="NCBI Taxonomy" id="325984"/>
    <lineage>
        <taxon>Eukaryota</taxon>
        <taxon>Viridiplantae</taxon>
        <taxon>Streptophyta</taxon>
        <taxon>Embryophyta</taxon>
        <taxon>Tracheophyta</taxon>
        <taxon>Spermatophyta</taxon>
        <taxon>Magnoliopsida</taxon>
        <taxon>Liliopsida</taxon>
        <taxon>Dioscoreales</taxon>
        <taxon>Dioscoreaceae</taxon>
        <taxon>Dioscorea</taxon>
    </lineage>
</organism>
<evidence type="ECO:0000256" key="5">
    <source>
        <dbReference type="SAM" id="MobiDB-lite"/>
    </source>
</evidence>
<gene>
    <name evidence="7" type="ORF">J5N97_029660</name>
</gene>
<evidence type="ECO:0000313" key="8">
    <source>
        <dbReference type="Proteomes" id="UP001085076"/>
    </source>
</evidence>
<keyword evidence="4" id="KW-0472">Membrane</keyword>
<reference evidence="7" key="2">
    <citation type="journal article" date="2022" name="Hortic Res">
        <title>The genome of Dioscorea zingiberensis sheds light on the biosynthesis, origin and evolution of the medicinally important diosgenin saponins.</title>
        <authorList>
            <person name="Li Y."/>
            <person name="Tan C."/>
            <person name="Li Z."/>
            <person name="Guo J."/>
            <person name="Li S."/>
            <person name="Chen X."/>
            <person name="Wang C."/>
            <person name="Dai X."/>
            <person name="Yang H."/>
            <person name="Song W."/>
            <person name="Hou L."/>
            <person name="Xu J."/>
            <person name="Tong Z."/>
            <person name="Xu A."/>
            <person name="Yuan X."/>
            <person name="Wang W."/>
            <person name="Yang Q."/>
            <person name="Chen L."/>
            <person name="Sun Z."/>
            <person name="Wang K."/>
            <person name="Pan B."/>
            <person name="Chen J."/>
            <person name="Bao Y."/>
            <person name="Liu F."/>
            <person name="Qi X."/>
            <person name="Gang D.R."/>
            <person name="Wen J."/>
            <person name="Li J."/>
        </authorList>
    </citation>
    <scope>NUCLEOTIDE SEQUENCE</scope>
    <source>
        <strain evidence="7">Dzin_1.0</strain>
    </source>
</reference>
<name>A0A9D5H3E9_9LILI</name>
<dbReference type="InterPro" id="IPR002048">
    <property type="entry name" value="EF_hand_dom"/>
</dbReference>
<dbReference type="PANTHER" id="PTHR23056">
    <property type="entry name" value="CALCINEURIN B"/>
    <property type="match status" value="1"/>
</dbReference>
<comment type="subunit">
    <text evidence="4">Homodimer. Interacts with CIPK.</text>
</comment>
<dbReference type="Proteomes" id="UP001085076">
    <property type="component" value="Miscellaneous, Linkage group lg10"/>
</dbReference>
<sequence>MRMGKEGWGLRGDKRGGYLEEAKDNNIGFESEDQVQHSEDEYDDQAMDFAQTYNCNEPIRLMDDESEEDGDGEGDDNEEVEDDDDGVQDGQEEIDEDMSPDVSEVEALLELFKSISSSLADDGMISKEEFHLALFKDRKRENLFVNRIFDLFDVKKCGLIDFGDFVRALNVFHPNAPHEDKVDFAFKLYDLNDTGFIERKEVKQMLIALLGESEMKLSDETIEIILDKTFSEADQNQDEKIDKLEWQALVSRNPSVLKIMTIPYLR</sequence>
<dbReference type="InterPro" id="IPR018247">
    <property type="entry name" value="EF_Hand_1_Ca_BS"/>
</dbReference>
<comment type="function">
    <text evidence="4">Acts as a calcium sensor. CBL proteins interact with CIPK serine-threonine protein kinases. Binding of a CBL protein to the regulatory NAF domain of a CIPK protein lead to the activation of the kinase in a calcium-dependent manner.</text>
</comment>
<dbReference type="Gene3D" id="1.10.238.10">
    <property type="entry name" value="EF-hand"/>
    <property type="match status" value="1"/>
</dbReference>
<dbReference type="SUPFAM" id="SSF47473">
    <property type="entry name" value="EF-hand"/>
    <property type="match status" value="1"/>
</dbReference>
<keyword evidence="1 4" id="KW-0677">Repeat</keyword>
<evidence type="ECO:0000256" key="1">
    <source>
        <dbReference type="ARBA" id="ARBA00022737"/>
    </source>
</evidence>
<dbReference type="PROSITE" id="PS50222">
    <property type="entry name" value="EF_HAND_2"/>
    <property type="match status" value="3"/>
</dbReference>
<evidence type="ECO:0000313" key="7">
    <source>
        <dbReference type="EMBL" id="KAJ0961832.1"/>
    </source>
</evidence>
<feature type="compositionally biased region" description="Basic and acidic residues" evidence="5">
    <location>
        <begin position="11"/>
        <end position="24"/>
    </location>
</feature>
<dbReference type="GO" id="GO:0005509">
    <property type="term" value="F:calcium ion binding"/>
    <property type="evidence" value="ECO:0007669"/>
    <property type="project" value="UniProtKB-UniRule"/>
</dbReference>
<protein>
    <recommendedName>
        <fullName evidence="4">Calcineurin B-like protein</fullName>
    </recommendedName>
</protein>
<dbReference type="SMART" id="SM00054">
    <property type="entry name" value="EFh"/>
    <property type="match status" value="3"/>
</dbReference>
<comment type="subcellular location">
    <subcellularLocation>
        <location evidence="4">Membrane</location>
    </subcellularLocation>
</comment>
<accession>A0A9D5H3E9</accession>
<dbReference type="CDD" id="cd00051">
    <property type="entry name" value="EFh"/>
    <property type="match status" value="1"/>
</dbReference>
<feature type="domain" description="EF-hand" evidence="6">
    <location>
        <begin position="177"/>
        <end position="212"/>
    </location>
</feature>
<dbReference type="InterPro" id="IPR011992">
    <property type="entry name" value="EF-hand-dom_pair"/>
</dbReference>
<reference evidence="7" key="1">
    <citation type="submission" date="2021-03" db="EMBL/GenBank/DDBJ databases">
        <authorList>
            <person name="Li Z."/>
            <person name="Yang C."/>
        </authorList>
    </citation>
    <scope>NUCLEOTIDE SEQUENCE</scope>
    <source>
        <strain evidence="7">Dzin_1.0</strain>
        <tissue evidence="7">Leaf</tissue>
    </source>
</reference>
<keyword evidence="2 4" id="KW-0106">Calcium</keyword>
<feature type="compositionally biased region" description="Gly residues" evidence="5">
    <location>
        <begin position="1"/>
        <end position="10"/>
    </location>
</feature>
<feature type="compositionally biased region" description="Acidic residues" evidence="5">
    <location>
        <begin position="64"/>
        <end position="99"/>
    </location>
</feature>
<dbReference type="InterPro" id="IPR045198">
    <property type="entry name" value="CNBL1-10"/>
</dbReference>
<proteinExistence type="inferred from homology"/>
<evidence type="ECO:0000256" key="4">
    <source>
        <dbReference type="RuleBase" id="RU369080"/>
    </source>
</evidence>
<dbReference type="OrthoDB" id="191686at2759"/>
<dbReference type="FunFam" id="1.10.238.10:FF:000073">
    <property type="entry name" value="calcineurin B-like protein 3"/>
    <property type="match status" value="1"/>
</dbReference>
<keyword evidence="4" id="KW-0479">Metal-binding</keyword>
<feature type="region of interest" description="Disordered" evidence="5">
    <location>
        <begin position="1"/>
        <end position="100"/>
    </location>
</feature>
<evidence type="ECO:0000256" key="3">
    <source>
        <dbReference type="ARBA" id="ARBA00023774"/>
    </source>
</evidence>
<dbReference type="PRINTS" id="PR00450">
    <property type="entry name" value="RECOVERIN"/>
</dbReference>
<evidence type="ECO:0000256" key="2">
    <source>
        <dbReference type="ARBA" id="ARBA00022837"/>
    </source>
</evidence>
<feature type="domain" description="EF-hand" evidence="6">
    <location>
        <begin position="140"/>
        <end position="175"/>
    </location>
</feature>
<dbReference type="GO" id="GO:0016020">
    <property type="term" value="C:membrane"/>
    <property type="evidence" value="ECO:0007669"/>
    <property type="project" value="UniProtKB-SubCell"/>
</dbReference>
<dbReference type="Pfam" id="PF13499">
    <property type="entry name" value="EF-hand_7"/>
    <property type="match status" value="1"/>
</dbReference>
<comment type="caution">
    <text evidence="7">The sequence shown here is derived from an EMBL/GenBank/DDBJ whole genome shotgun (WGS) entry which is preliminary data.</text>
</comment>
<dbReference type="GO" id="GO:0019900">
    <property type="term" value="F:kinase binding"/>
    <property type="evidence" value="ECO:0007669"/>
    <property type="project" value="UniProtKB-UniRule"/>
</dbReference>
<comment type="similarity">
    <text evidence="3 4">Belongs to the calcineurin regulatory subunit family.</text>
</comment>
<feature type="domain" description="EF-hand" evidence="6">
    <location>
        <begin position="221"/>
        <end position="256"/>
    </location>
</feature>
<dbReference type="AlphaFoldDB" id="A0A9D5H3E9"/>
<dbReference type="EMBL" id="JAGGNH010000010">
    <property type="protein sequence ID" value="KAJ0961832.1"/>
    <property type="molecule type" value="Genomic_DNA"/>
</dbReference>
<dbReference type="GO" id="GO:0019722">
    <property type="term" value="P:calcium-mediated signaling"/>
    <property type="evidence" value="ECO:0007669"/>
    <property type="project" value="UniProtKB-UniRule"/>
</dbReference>
<evidence type="ECO:0000259" key="6">
    <source>
        <dbReference type="PROSITE" id="PS50222"/>
    </source>
</evidence>
<dbReference type="PANTHER" id="PTHR23056:SF44">
    <property type="entry name" value="CALCINEURIN B-LIKE PROTEIN 1"/>
    <property type="match status" value="1"/>
</dbReference>
<keyword evidence="8" id="KW-1185">Reference proteome</keyword>
<dbReference type="PROSITE" id="PS00018">
    <property type="entry name" value="EF_HAND_1"/>
    <property type="match status" value="1"/>
</dbReference>